<dbReference type="EMBL" id="FUIG01000038">
    <property type="protein sequence ID" value="SJM32662.1"/>
    <property type="molecule type" value="Genomic_DNA"/>
</dbReference>
<keyword evidence="2" id="KW-1185">Reference proteome</keyword>
<organism evidence="1 2">
    <name type="scientific">Mesorhizobium delmotii</name>
    <dbReference type="NCBI Taxonomy" id="1631247"/>
    <lineage>
        <taxon>Bacteria</taxon>
        <taxon>Pseudomonadati</taxon>
        <taxon>Pseudomonadota</taxon>
        <taxon>Alphaproteobacteria</taxon>
        <taxon>Hyphomicrobiales</taxon>
        <taxon>Phyllobacteriaceae</taxon>
        <taxon>Mesorhizobium</taxon>
    </lineage>
</organism>
<name>A0A2P9ANG0_9HYPH</name>
<dbReference type="Proteomes" id="UP000245698">
    <property type="component" value="Unassembled WGS sequence"/>
</dbReference>
<evidence type="ECO:0008006" key="3">
    <source>
        <dbReference type="Google" id="ProtNLM"/>
    </source>
</evidence>
<evidence type="ECO:0000313" key="1">
    <source>
        <dbReference type="EMBL" id="SJM32662.1"/>
    </source>
</evidence>
<sequence length="44" mass="5038">MLFDAHTHALRILGGVPRRGIYDNMRTAVDRVGRGKDRQVNARF</sequence>
<reference evidence="2" key="1">
    <citation type="submission" date="2016-12" db="EMBL/GenBank/DDBJ databases">
        <authorList>
            <person name="Brunel B."/>
        </authorList>
    </citation>
    <scope>NUCLEOTIDE SEQUENCE [LARGE SCALE GENOMIC DNA]</scope>
</reference>
<accession>A0A2P9ANG0</accession>
<dbReference type="AlphaFoldDB" id="A0A2P9ANG0"/>
<evidence type="ECO:0000313" key="2">
    <source>
        <dbReference type="Proteomes" id="UP000245698"/>
    </source>
</evidence>
<gene>
    <name evidence="1" type="ORF">BQ8482_300033</name>
</gene>
<proteinExistence type="predicted"/>
<protein>
    <recommendedName>
        <fullName evidence="3">Transposase</fullName>
    </recommendedName>
</protein>